<organism evidence="2 3">
    <name type="scientific">Helicobacter baculiformis</name>
    <dbReference type="NCBI Taxonomy" id="427351"/>
    <lineage>
        <taxon>Bacteria</taxon>
        <taxon>Pseudomonadati</taxon>
        <taxon>Campylobacterota</taxon>
        <taxon>Epsilonproteobacteria</taxon>
        <taxon>Campylobacterales</taxon>
        <taxon>Helicobacteraceae</taxon>
        <taxon>Helicobacter</taxon>
    </lineage>
</organism>
<accession>A0ABV7ZIS5</accession>
<name>A0ABV7ZIS5_9HELI</name>
<gene>
    <name evidence="2" type="ORF">ACFOPX_03220</name>
</gene>
<protein>
    <submittedName>
        <fullName evidence="2">Thiamine-phosphate pyrophosphorylase</fullName>
    </submittedName>
</protein>
<proteinExistence type="predicted"/>
<keyword evidence="3" id="KW-1185">Reference proteome</keyword>
<dbReference type="Proteomes" id="UP001595783">
    <property type="component" value="Unassembled WGS sequence"/>
</dbReference>
<evidence type="ECO:0000313" key="2">
    <source>
        <dbReference type="EMBL" id="MFC3847549.1"/>
    </source>
</evidence>
<sequence>MVKTNSPHTFERLLDANLNRFKEGVRVVEDVLRYLYDHPALAFKLRNIRHSATDIITKSIPDVGALYVHRNSAHDVLQESDVLRTSKQPILHMVQANFKRAQESARVLEECLKYAYPSQPPPTFKTLRYELYTLEKECIALLAENSLKLH</sequence>
<reference evidence="3" key="1">
    <citation type="journal article" date="2019" name="Int. J. Syst. Evol. Microbiol.">
        <title>The Global Catalogue of Microorganisms (GCM) 10K type strain sequencing project: providing services to taxonomists for standard genome sequencing and annotation.</title>
        <authorList>
            <consortium name="The Broad Institute Genomics Platform"/>
            <consortium name="The Broad Institute Genome Sequencing Center for Infectious Disease"/>
            <person name="Wu L."/>
            <person name="Ma J."/>
        </authorList>
    </citation>
    <scope>NUCLEOTIDE SEQUENCE [LARGE SCALE GENOMIC DNA]</scope>
    <source>
        <strain evidence="3">CCUG 53816</strain>
    </source>
</reference>
<evidence type="ECO:0000259" key="1">
    <source>
        <dbReference type="Pfam" id="PF17792"/>
    </source>
</evidence>
<dbReference type="InterPro" id="IPR041397">
    <property type="entry name" value="ThiD2"/>
</dbReference>
<dbReference type="EMBL" id="JBHRZO010000011">
    <property type="protein sequence ID" value="MFC3847549.1"/>
    <property type="molecule type" value="Genomic_DNA"/>
</dbReference>
<evidence type="ECO:0000313" key="3">
    <source>
        <dbReference type="Proteomes" id="UP001595783"/>
    </source>
</evidence>
<feature type="domain" description="ThiD2" evidence="1">
    <location>
        <begin position="12"/>
        <end position="137"/>
    </location>
</feature>
<comment type="caution">
    <text evidence="2">The sequence shown here is derived from an EMBL/GenBank/DDBJ whole genome shotgun (WGS) entry which is preliminary data.</text>
</comment>
<dbReference type="RefSeq" id="WP_104752076.1">
    <property type="nucleotide sequence ID" value="NZ_FZMF01000014.1"/>
</dbReference>
<dbReference type="Pfam" id="PF17792">
    <property type="entry name" value="ThiD2"/>
    <property type="match status" value="1"/>
</dbReference>